<dbReference type="InterPro" id="IPR035940">
    <property type="entry name" value="CAP_sf"/>
</dbReference>
<evidence type="ECO:0000256" key="2">
    <source>
        <dbReference type="ARBA" id="ARBA00023265"/>
    </source>
</evidence>
<dbReference type="PRINTS" id="PR00838">
    <property type="entry name" value="V5ALLERGEN"/>
</dbReference>
<dbReference type="InterPro" id="IPR001283">
    <property type="entry name" value="CRISP-related"/>
</dbReference>
<proteinExistence type="predicted"/>
<evidence type="ECO:0000259" key="3">
    <source>
        <dbReference type="SMART" id="SM00198"/>
    </source>
</evidence>
<dbReference type="CDD" id="cd05382">
    <property type="entry name" value="CAP_GAPR1-like"/>
    <property type="match status" value="1"/>
</dbReference>
<gene>
    <name evidence="4" type="primary">PLESTMB000126</name>
    <name evidence="4" type="ORF">PLESTB_000687300</name>
</gene>
<organism evidence="4 5">
    <name type="scientific">Pleodorina starrii</name>
    <dbReference type="NCBI Taxonomy" id="330485"/>
    <lineage>
        <taxon>Eukaryota</taxon>
        <taxon>Viridiplantae</taxon>
        <taxon>Chlorophyta</taxon>
        <taxon>core chlorophytes</taxon>
        <taxon>Chlorophyceae</taxon>
        <taxon>CS clade</taxon>
        <taxon>Chlamydomonadales</taxon>
        <taxon>Volvocaceae</taxon>
        <taxon>Pleodorina</taxon>
    </lineage>
</organism>
<keyword evidence="2" id="KW-0568">Pathogenesis-related protein</keyword>
<evidence type="ECO:0000256" key="1">
    <source>
        <dbReference type="ARBA" id="ARBA00003143"/>
    </source>
</evidence>
<reference evidence="4 5" key="1">
    <citation type="journal article" date="2023" name="Commun. Biol.">
        <title>Reorganization of the ancestral sex-determining regions during the evolution of trioecy in Pleodorina starrii.</title>
        <authorList>
            <person name="Takahashi K."/>
            <person name="Suzuki S."/>
            <person name="Kawai-Toyooka H."/>
            <person name="Yamamoto K."/>
            <person name="Hamaji T."/>
            <person name="Ootsuki R."/>
            <person name="Yamaguchi H."/>
            <person name="Kawachi M."/>
            <person name="Higashiyama T."/>
            <person name="Nozaki H."/>
        </authorList>
    </citation>
    <scope>NUCLEOTIDE SEQUENCE [LARGE SCALE GENOMIC DNA]</scope>
    <source>
        <strain evidence="4 5">NIES-4479</strain>
    </source>
</reference>
<dbReference type="SMART" id="SM00198">
    <property type="entry name" value="SCP"/>
    <property type="match status" value="1"/>
</dbReference>
<name>A0A9W6BK59_9CHLO</name>
<dbReference type="InterPro" id="IPR002413">
    <property type="entry name" value="V5_allergen-like"/>
</dbReference>
<dbReference type="PANTHER" id="PTHR10334">
    <property type="entry name" value="CYSTEINE-RICH SECRETORY PROTEIN-RELATED"/>
    <property type="match status" value="1"/>
</dbReference>
<evidence type="ECO:0000313" key="5">
    <source>
        <dbReference type="Proteomes" id="UP001165080"/>
    </source>
</evidence>
<sequence length="177" mass="19045">MVTPGGSCPDAAAALDAHNAYRARHRAPPLSWNSELAESSEAWALDLASKQGCRTVHSTDYTFGENLYAMKRFPKPIDGSCKTVVGDWYNEVLSFNFSTPRLFADNAGKGMGHFTQLVWRATTSVGCGTALVDFPVAFPSGTVRTGGCKVVVCRYLPPGNMPTESAFALNVLPPVRV</sequence>
<dbReference type="PROSITE" id="PS01009">
    <property type="entry name" value="CRISP_1"/>
    <property type="match status" value="1"/>
</dbReference>
<dbReference type="SUPFAM" id="SSF55797">
    <property type="entry name" value="PR-1-like"/>
    <property type="match status" value="1"/>
</dbReference>
<keyword evidence="2" id="KW-0611">Plant defense</keyword>
<accession>A0A9W6BK59</accession>
<feature type="domain" description="SCP" evidence="3">
    <location>
        <begin position="9"/>
        <end position="163"/>
    </location>
</feature>
<dbReference type="Pfam" id="PF00188">
    <property type="entry name" value="CAP"/>
    <property type="match status" value="1"/>
</dbReference>
<evidence type="ECO:0000313" key="4">
    <source>
        <dbReference type="EMBL" id="GLC52911.1"/>
    </source>
</evidence>
<dbReference type="GO" id="GO:0005576">
    <property type="term" value="C:extracellular region"/>
    <property type="evidence" value="ECO:0007669"/>
    <property type="project" value="InterPro"/>
</dbReference>
<protein>
    <recommendedName>
        <fullName evidence="3">SCP domain-containing protein</fullName>
    </recommendedName>
</protein>
<dbReference type="PROSITE" id="PS01010">
    <property type="entry name" value="CRISP_2"/>
    <property type="match status" value="1"/>
</dbReference>
<dbReference type="Proteomes" id="UP001165080">
    <property type="component" value="Unassembled WGS sequence"/>
</dbReference>
<dbReference type="InterPro" id="IPR014044">
    <property type="entry name" value="CAP_dom"/>
</dbReference>
<comment type="caution">
    <text evidence="4">The sequence shown here is derived from an EMBL/GenBank/DDBJ whole genome shotgun (WGS) entry which is preliminary data.</text>
</comment>
<dbReference type="Gene3D" id="3.40.33.10">
    <property type="entry name" value="CAP"/>
    <property type="match status" value="1"/>
</dbReference>
<dbReference type="InterPro" id="IPR034113">
    <property type="entry name" value="SCP_GAPR1-like"/>
</dbReference>
<dbReference type="PRINTS" id="PR00837">
    <property type="entry name" value="V5TPXLIKE"/>
</dbReference>
<dbReference type="EMBL" id="BRXU01000007">
    <property type="protein sequence ID" value="GLC52911.1"/>
    <property type="molecule type" value="Genomic_DNA"/>
</dbReference>
<comment type="function">
    <text evidence="1">Probably involved in the defense reaction of plants against pathogens.</text>
</comment>
<dbReference type="InterPro" id="IPR018244">
    <property type="entry name" value="Allrgn_V5/Tpx1_CS"/>
</dbReference>
<dbReference type="AlphaFoldDB" id="A0A9W6BK59"/>
<keyword evidence="5" id="KW-1185">Reference proteome</keyword>